<name>A0A183IA40_9BILA</name>
<feature type="region of interest" description="Disordered" evidence="2">
    <location>
        <begin position="157"/>
        <end position="235"/>
    </location>
</feature>
<keyword evidence="1" id="KW-0694">RNA-binding</keyword>
<dbReference type="InterPro" id="IPR012677">
    <property type="entry name" value="Nucleotide-bd_a/b_plait_sf"/>
</dbReference>
<dbReference type="Gene3D" id="3.30.70.330">
    <property type="match status" value="1"/>
</dbReference>
<dbReference type="SUPFAM" id="SSF54928">
    <property type="entry name" value="RNA-binding domain, RBD"/>
    <property type="match status" value="1"/>
</dbReference>
<dbReference type="AlphaFoldDB" id="A0A183IA40"/>
<evidence type="ECO:0000313" key="4">
    <source>
        <dbReference type="WBParaSite" id="SBAD_0000050601-mRNA-1"/>
    </source>
</evidence>
<feature type="compositionally biased region" description="Basic and acidic residues" evidence="2">
    <location>
        <begin position="206"/>
        <end position="217"/>
    </location>
</feature>
<protein>
    <submittedName>
        <fullName evidence="4">RRM domain-containing protein</fullName>
    </submittedName>
</protein>
<evidence type="ECO:0000256" key="1">
    <source>
        <dbReference type="PROSITE-ProRule" id="PRU00176"/>
    </source>
</evidence>
<reference evidence="4" key="1">
    <citation type="submission" date="2016-06" db="UniProtKB">
        <authorList>
            <consortium name="WormBaseParasite"/>
        </authorList>
    </citation>
    <scope>IDENTIFICATION</scope>
</reference>
<dbReference type="WBParaSite" id="SBAD_0000050601-mRNA-1">
    <property type="protein sequence ID" value="SBAD_0000050601-mRNA-1"/>
    <property type="gene ID" value="SBAD_0000050601"/>
</dbReference>
<dbReference type="PROSITE" id="PS50102">
    <property type="entry name" value="RRM"/>
    <property type="match status" value="1"/>
</dbReference>
<accession>A0A183IA40</accession>
<dbReference type="GO" id="GO:0061574">
    <property type="term" value="C:ASAP complex"/>
    <property type="evidence" value="ECO:0007669"/>
    <property type="project" value="TreeGrafter"/>
</dbReference>
<dbReference type="GO" id="GO:0003723">
    <property type="term" value="F:RNA binding"/>
    <property type="evidence" value="ECO:0007669"/>
    <property type="project" value="UniProtKB-UniRule"/>
</dbReference>
<dbReference type="PANTHER" id="PTHR46589:SF1">
    <property type="entry name" value="APOPTOTIC CHROMATIN CONDENSATION INDUCER IN THE NUCLEUS"/>
    <property type="match status" value="1"/>
</dbReference>
<dbReference type="InterPro" id="IPR035979">
    <property type="entry name" value="RBD_domain_sf"/>
</dbReference>
<evidence type="ECO:0000256" key="2">
    <source>
        <dbReference type="SAM" id="MobiDB-lite"/>
    </source>
</evidence>
<dbReference type="GO" id="GO:0008380">
    <property type="term" value="P:RNA splicing"/>
    <property type="evidence" value="ECO:0007669"/>
    <property type="project" value="TreeGrafter"/>
</dbReference>
<proteinExistence type="predicted"/>
<evidence type="ECO:0000259" key="3">
    <source>
        <dbReference type="PROSITE" id="PS50102"/>
    </source>
</evidence>
<feature type="compositionally biased region" description="Basic and acidic residues" evidence="2">
    <location>
        <begin position="157"/>
        <end position="178"/>
    </location>
</feature>
<dbReference type="InterPro" id="IPR034257">
    <property type="entry name" value="Acinus_RRM"/>
</dbReference>
<dbReference type="CDD" id="cd12432">
    <property type="entry name" value="RRM_ACINU"/>
    <property type="match status" value="1"/>
</dbReference>
<dbReference type="InterPro" id="IPR052793">
    <property type="entry name" value="EJC-associated_protein"/>
</dbReference>
<organism evidence="4">
    <name type="scientific">Soboliphyme baturini</name>
    <dbReference type="NCBI Taxonomy" id="241478"/>
    <lineage>
        <taxon>Eukaryota</taxon>
        <taxon>Metazoa</taxon>
        <taxon>Ecdysozoa</taxon>
        <taxon>Nematoda</taxon>
        <taxon>Enoplea</taxon>
        <taxon>Dorylaimia</taxon>
        <taxon>Dioctophymatida</taxon>
        <taxon>Dioctophymatoidea</taxon>
        <taxon>Soboliphymatidae</taxon>
        <taxon>Soboliphyme</taxon>
    </lineage>
</organism>
<dbReference type="InterPro" id="IPR000504">
    <property type="entry name" value="RRM_dom"/>
</dbReference>
<sequence>LIITPFKTRFISDHFHWCLGETLIGLEAPRGLPSPPRYPVSNIIHVRCLTRPFTTRSLFELLGQFGAFSKEEFWIDGIKSHCLVKYDSEESALHARNALHNLQWPPSNQKVLRVDFATQDDLDRHCGATEKKRSKPVGMQEVVGVHVEPQPSISVEVDSHRVLPREPHARTTSERRQPENSVWSNGREWDHAKSSAYPDRNATQIKLEEERQWTESQKKRKGNEPVFNGDLSPLF</sequence>
<feature type="domain" description="RRM" evidence="3">
    <location>
        <begin position="42"/>
        <end position="119"/>
    </location>
</feature>
<dbReference type="GO" id="GO:0071011">
    <property type="term" value="C:precatalytic spliceosome"/>
    <property type="evidence" value="ECO:0007669"/>
    <property type="project" value="TreeGrafter"/>
</dbReference>
<dbReference type="PANTHER" id="PTHR46589">
    <property type="entry name" value="APOPTOTIC CHROMATIN CONDENSATION INDUCER IN THE NUCLEUS"/>
    <property type="match status" value="1"/>
</dbReference>